<keyword evidence="3" id="KW-1185">Reference proteome</keyword>
<dbReference type="Proteomes" id="UP001319080">
    <property type="component" value="Unassembled WGS sequence"/>
</dbReference>
<accession>A0AAP2E5G3</accession>
<proteinExistence type="predicted"/>
<keyword evidence="1" id="KW-0812">Transmembrane</keyword>
<feature type="transmembrane region" description="Helical" evidence="1">
    <location>
        <begin position="12"/>
        <end position="36"/>
    </location>
</feature>
<reference evidence="2 3" key="1">
    <citation type="submission" date="2021-05" db="EMBL/GenBank/DDBJ databases">
        <title>A Polyphasic approach of four new species of the genus Ohtaekwangia: Ohtaekwangia histidinii sp. nov., Ohtaekwangia cretensis sp. nov., Ohtaekwangia indiensis sp. nov., Ohtaekwangia reichenbachii sp. nov. from diverse environment.</title>
        <authorList>
            <person name="Octaviana S."/>
        </authorList>
    </citation>
    <scope>NUCLEOTIDE SEQUENCE [LARGE SCALE GENOMIC DNA]</scope>
    <source>
        <strain evidence="2 3">PWU5</strain>
    </source>
</reference>
<feature type="transmembrane region" description="Helical" evidence="1">
    <location>
        <begin position="42"/>
        <end position="62"/>
    </location>
</feature>
<gene>
    <name evidence="2" type="ORF">KK062_29490</name>
</gene>
<organism evidence="2 3">
    <name type="scientific">Dawidia cretensis</name>
    <dbReference type="NCBI Taxonomy" id="2782350"/>
    <lineage>
        <taxon>Bacteria</taxon>
        <taxon>Pseudomonadati</taxon>
        <taxon>Bacteroidota</taxon>
        <taxon>Cytophagia</taxon>
        <taxon>Cytophagales</taxon>
        <taxon>Chryseotaleaceae</taxon>
        <taxon>Dawidia</taxon>
    </lineage>
</organism>
<evidence type="ECO:0000256" key="1">
    <source>
        <dbReference type="SAM" id="Phobius"/>
    </source>
</evidence>
<dbReference type="EMBL" id="JAHESE010000066">
    <property type="protein sequence ID" value="MBT1712412.1"/>
    <property type="molecule type" value="Genomic_DNA"/>
</dbReference>
<keyword evidence="1" id="KW-1133">Transmembrane helix</keyword>
<dbReference type="RefSeq" id="WP_254087976.1">
    <property type="nucleotide sequence ID" value="NZ_JAHESE010000066.1"/>
</dbReference>
<comment type="caution">
    <text evidence="2">The sequence shown here is derived from an EMBL/GenBank/DDBJ whole genome shotgun (WGS) entry which is preliminary data.</text>
</comment>
<name>A0AAP2E5G3_9BACT</name>
<protein>
    <submittedName>
        <fullName evidence="2">Uncharacterized protein</fullName>
    </submittedName>
</protein>
<dbReference type="AlphaFoldDB" id="A0AAP2E5G3"/>
<dbReference type="Pfam" id="PF20136">
    <property type="entry name" value="DUF6526"/>
    <property type="match status" value="1"/>
</dbReference>
<evidence type="ECO:0000313" key="2">
    <source>
        <dbReference type="EMBL" id="MBT1712412.1"/>
    </source>
</evidence>
<sequence length="145" mass="17344">MKKQDYQHHVRYYTPHHFVFYPLIFFVCLTCGWFIFSDPEHALLWSGLTAICALMIMVAFMLRQHYALTNQNRIVRLELRFRYYLLTHERLEPLEDRLSLSQLFALRFASDAELPALVNRALSENLSPDAIKRAIQHWRPDHLRV</sequence>
<dbReference type="InterPro" id="IPR045385">
    <property type="entry name" value="DUF6526"/>
</dbReference>
<evidence type="ECO:0000313" key="3">
    <source>
        <dbReference type="Proteomes" id="UP001319080"/>
    </source>
</evidence>
<keyword evidence="1" id="KW-0472">Membrane</keyword>